<dbReference type="InterPro" id="IPR001479">
    <property type="entry name" value="Quinoprotein_DH_CS"/>
</dbReference>
<feature type="chain" id="PRO_5032995156" evidence="14">
    <location>
        <begin position="20"/>
        <end position="720"/>
    </location>
</feature>
<dbReference type="AlphaFoldDB" id="A0A812U8B5"/>
<keyword evidence="6 14" id="KW-0732">Signal</keyword>
<dbReference type="InterPro" id="IPR009056">
    <property type="entry name" value="Cyt_c-like_dom"/>
</dbReference>
<dbReference type="GO" id="GO:0016020">
    <property type="term" value="C:membrane"/>
    <property type="evidence" value="ECO:0007669"/>
    <property type="project" value="InterPro"/>
</dbReference>
<evidence type="ECO:0000256" key="9">
    <source>
        <dbReference type="ARBA" id="ARBA00023002"/>
    </source>
</evidence>
<evidence type="ECO:0000256" key="3">
    <source>
        <dbReference type="ARBA" id="ARBA00008156"/>
    </source>
</evidence>
<protein>
    <submittedName>
        <fullName evidence="16">QbdA protein</fullName>
    </submittedName>
</protein>
<evidence type="ECO:0000256" key="4">
    <source>
        <dbReference type="ARBA" id="ARBA00022617"/>
    </source>
</evidence>
<evidence type="ECO:0000256" key="5">
    <source>
        <dbReference type="ARBA" id="ARBA00022723"/>
    </source>
</evidence>
<keyword evidence="7" id="KW-0106">Calcium</keyword>
<dbReference type="GO" id="GO:0005509">
    <property type="term" value="F:calcium ion binding"/>
    <property type="evidence" value="ECO:0007669"/>
    <property type="project" value="InterPro"/>
</dbReference>
<dbReference type="InterPro" id="IPR018391">
    <property type="entry name" value="PQQ_b-propeller_rpt"/>
</dbReference>
<keyword evidence="11" id="KW-1015">Disulfide bond</keyword>
<keyword evidence="9" id="KW-0560">Oxidoreductase</keyword>
<dbReference type="Gene3D" id="1.10.760.10">
    <property type="entry name" value="Cytochrome c-like domain"/>
    <property type="match status" value="1"/>
</dbReference>
<evidence type="ECO:0000256" key="12">
    <source>
        <dbReference type="PROSITE-ProRule" id="PRU00433"/>
    </source>
</evidence>
<dbReference type="SMART" id="SM00564">
    <property type="entry name" value="PQQ"/>
    <property type="match status" value="5"/>
</dbReference>
<sequence>MSKLLVVLFVNVFTLVAFAAPIDHKRLTNVDQEPGSWLSHGRNYAEDRHSPLTQITPDNVSQLGLVWYFDTQTTRGLEASPLVIDGHMYFTTSWSQVFALDARSGELLWQYDPQVPRAWGVNACCDVVNRGVAAWGDAVYVGTLDGRLVALDRQDGRVLWQTLTIDADKPYTITGAPRVVNGQVIIGNGGAEYGVRGYVSAYDAASGELSWRFYTVPGKPTEPYESPAMAMAAQTWTGDVYWQVGGGGTVWDSMAYDAELNLLYIGVGNGSPWNRWVRSPGGGDNLFLSSIVALHADTGEYAWHYQTTPGDTWDYTATQHMILAELEIRGKTRKVIMQAPKNGFFYVLDRITGELLSADKYVPVTWASHVDLESGRPVETANADHSDSEQNTAPAAFGGHNWQPMAFNPNTGLVYIPAMQAVQPFTTDQNFTPLSGGHWNLGQGEPVGKGGVSGIPRDMVMSIVKRLMRGRLIAWDPLAGEARWQVEHDNLWNGGLLSTESGLLFQGTGDRRLVAYDAADGDLLWSSPTGTGVVAPPVTYSIDSEQYIAVLAGWGGVGGLSLPQTMQSNGTSRLLVYKLGANLPTPVNEPAQLTLLQEPPANDVSSASITRGEDLYLQHCMRCHGGLVGEGGVVQDLRYISPGSHEIFDQIVLGGIYAPLGMVSFSDVLDEDDVEDIHAFVLDAAHDTWAQQQESDWWRDSKLWLYDHLGELAAWILAPE</sequence>
<evidence type="ECO:0000313" key="16">
    <source>
        <dbReference type="EMBL" id="CAE7565347.1"/>
    </source>
</evidence>
<keyword evidence="5 12" id="KW-0479">Metal-binding</keyword>
<keyword evidence="4 12" id="KW-0349">Heme</keyword>
<dbReference type="Pfam" id="PF01011">
    <property type="entry name" value="PQQ"/>
    <property type="match status" value="2"/>
</dbReference>
<feature type="compositionally biased region" description="Basic and acidic residues" evidence="13">
    <location>
        <begin position="378"/>
        <end position="388"/>
    </location>
</feature>
<organism evidence="16 17">
    <name type="scientific">Symbiodinium necroappetens</name>
    <dbReference type="NCBI Taxonomy" id="1628268"/>
    <lineage>
        <taxon>Eukaryota</taxon>
        <taxon>Sar</taxon>
        <taxon>Alveolata</taxon>
        <taxon>Dinophyceae</taxon>
        <taxon>Suessiales</taxon>
        <taxon>Symbiodiniaceae</taxon>
        <taxon>Symbiodinium</taxon>
    </lineage>
</organism>
<feature type="domain" description="Cytochrome c" evidence="15">
    <location>
        <begin position="607"/>
        <end position="685"/>
    </location>
</feature>
<evidence type="ECO:0000256" key="13">
    <source>
        <dbReference type="SAM" id="MobiDB-lite"/>
    </source>
</evidence>
<dbReference type="NCBIfam" id="TIGR03075">
    <property type="entry name" value="PQQ_enz_alc_DH"/>
    <property type="match status" value="1"/>
</dbReference>
<comment type="similarity">
    <text evidence="3">Belongs to the bacterial PQQ dehydrogenase family.</text>
</comment>
<evidence type="ECO:0000256" key="14">
    <source>
        <dbReference type="SAM" id="SignalP"/>
    </source>
</evidence>
<gene>
    <name evidence="16" type="primary">qbdA</name>
    <name evidence="16" type="ORF">SNEC2469_LOCUS16409</name>
</gene>
<comment type="cofactor">
    <cofactor evidence="2">
        <name>pyrroloquinoline quinone</name>
        <dbReference type="ChEBI" id="CHEBI:58442"/>
    </cofactor>
</comment>
<dbReference type="GO" id="GO:0016614">
    <property type="term" value="F:oxidoreductase activity, acting on CH-OH group of donors"/>
    <property type="evidence" value="ECO:0007669"/>
    <property type="project" value="InterPro"/>
</dbReference>
<evidence type="ECO:0000256" key="1">
    <source>
        <dbReference type="ARBA" id="ARBA00001913"/>
    </source>
</evidence>
<reference evidence="16" key="1">
    <citation type="submission" date="2021-02" db="EMBL/GenBank/DDBJ databases">
        <authorList>
            <person name="Dougan E. K."/>
            <person name="Rhodes N."/>
            <person name="Thang M."/>
            <person name="Chan C."/>
        </authorList>
    </citation>
    <scope>NUCLEOTIDE SEQUENCE</scope>
</reference>
<evidence type="ECO:0000256" key="6">
    <source>
        <dbReference type="ARBA" id="ARBA00022729"/>
    </source>
</evidence>
<dbReference type="InterPro" id="IPR011047">
    <property type="entry name" value="Quinoprotein_ADH-like_sf"/>
</dbReference>
<evidence type="ECO:0000256" key="2">
    <source>
        <dbReference type="ARBA" id="ARBA00001931"/>
    </source>
</evidence>
<dbReference type="PROSITE" id="PS51007">
    <property type="entry name" value="CYTC"/>
    <property type="match status" value="1"/>
</dbReference>
<keyword evidence="17" id="KW-1185">Reference proteome</keyword>
<name>A0A812U8B5_9DINO</name>
<dbReference type="Proteomes" id="UP000601435">
    <property type="component" value="Unassembled WGS sequence"/>
</dbReference>
<dbReference type="OrthoDB" id="416253at2759"/>
<feature type="region of interest" description="Disordered" evidence="13">
    <location>
        <begin position="378"/>
        <end position="401"/>
    </location>
</feature>
<dbReference type="SUPFAM" id="SSF46626">
    <property type="entry name" value="Cytochrome c"/>
    <property type="match status" value="1"/>
</dbReference>
<evidence type="ECO:0000256" key="11">
    <source>
        <dbReference type="ARBA" id="ARBA00023157"/>
    </source>
</evidence>
<dbReference type="Pfam" id="PF13442">
    <property type="entry name" value="Cytochrome_CBB3"/>
    <property type="match status" value="1"/>
</dbReference>
<dbReference type="InterPro" id="IPR017512">
    <property type="entry name" value="PQQ_MeOH/EtOH_DH"/>
</dbReference>
<dbReference type="InterPro" id="IPR002372">
    <property type="entry name" value="PQQ_rpt_dom"/>
</dbReference>
<dbReference type="Gene3D" id="2.140.10.10">
    <property type="entry name" value="Quinoprotein alcohol dehydrogenase-like superfamily"/>
    <property type="match status" value="1"/>
</dbReference>
<dbReference type="GO" id="GO:0009055">
    <property type="term" value="F:electron transfer activity"/>
    <property type="evidence" value="ECO:0007669"/>
    <property type="project" value="InterPro"/>
</dbReference>
<accession>A0A812U8B5</accession>
<proteinExistence type="inferred from homology"/>
<dbReference type="PANTHER" id="PTHR32303">
    <property type="entry name" value="QUINOPROTEIN ALCOHOL DEHYDROGENASE (CYTOCHROME C)"/>
    <property type="match status" value="1"/>
</dbReference>
<evidence type="ECO:0000313" key="17">
    <source>
        <dbReference type="Proteomes" id="UP000601435"/>
    </source>
</evidence>
<keyword evidence="10 12" id="KW-0408">Iron</keyword>
<evidence type="ECO:0000256" key="8">
    <source>
        <dbReference type="ARBA" id="ARBA00022891"/>
    </source>
</evidence>
<dbReference type="PROSITE" id="PS00364">
    <property type="entry name" value="BACTERIAL_PQQ_2"/>
    <property type="match status" value="1"/>
</dbReference>
<evidence type="ECO:0000259" key="15">
    <source>
        <dbReference type="PROSITE" id="PS51007"/>
    </source>
</evidence>
<dbReference type="GO" id="GO:0020037">
    <property type="term" value="F:heme binding"/>
    <property type="evidence" value="ECO:0007669"/>
    <property type="project" value="InterPro"/>
</dbReference>
<dbReference type="CDD" id="cd10279">
    <property type="entry name" value="PQQ_ADH_II"/>
    <property type="match status" value="1"/>
</dbReference>
<feature type="signal peptide" evidence="14">
    <location>
        <begin position="1"/>
        <end position="19"/>
    </location>
</feature>
<comment type="cofactor">
    <cofactor evidence="1">
        <name>Ca(2+)</name>
        <dbReference type="ChEBI" id="CHEBI:29108"/>
    </cofactor>
</comment>
<comment type="caution">
    <text evidence="16">The sequence shown here is derived from an EMBL/GenBank/DDBJ whole genome shotgun (WGS) entry which is preliminary data.</text>
</comment>
<evidence type="ECO:0000256" key="10">
    <source>
        <dbReference type="ARBA" id="ARBA00023004"/>
    </source>
</evidence>
<dbReference type="SUPFAM" id="SSF50998">
    <property type="entry name" value="Quinoprotein alcohol dehydrogenase-like"/>
    <property type="match status" value="1"/>
</dbReference>
<dbReference type="EMBL" id="CAJNJA010026807">
    <property type="protein sequence ID" value="CAE7565347.1"/>
    <property type="molecule type" value="Genomic_DNA"/>
</dbReference>
<dbReference type="InterPro" id="IPR036909">
    <property type="entry name" value="Cyt_c-like_dom_sf"/>
</dbReference>
<keyword evidence="8" id="KW-0634">PQQ</keyword>
<evidence type="ECO:0000256" key="7">
    <source>
        <dbReference type="ARBA" id="ARBA00022837"/>
    </source>
</evidence>